<name>A0ACA9LGI2_9GLOM</name>
<proteinExistence type="predicted"/>
<accession>A0ACA9LGI2</accession>
<evidence type="ECO:0000313" key="1">
    <source>
        <dbReference type="EMBL" id="CAG8527880.1"/>
    </source>
</evidence>
<evidence type="ECO:0000313" key="2">
    <source>
        <dbReference type="Proteomes" id="UP000789366"/>
    </source>
</evidence>
<feature type="non-terminal residue" evidence="1">
    <location>
        <position position="1"/>
    </location>
</feature>
<dbReference type="Proteomes" id="UP000789366">
    <property type="component" value="Unassembled WGS sequence"/>
</dbReference>
<dbReference type="EMBL" id="CAJVPW010003682">
    <property type="protein sequence ID" value="CAG8527880.1"/>
    <property type="molecule type" value="Genomic_DNA"/>
</dbReference>
<reference evidence="1" key="1">
    <citation type="submission" date="2021-06" db="EMBL/GenBank/DDBJ databases">
        <authorList>
            <person name="Kallberg Y."/>
            <person name="Tangrot J."/>
            <person name="Rosling A."/>
        </authorList>
    </citation>
    <scope>NUCLEOTIDE SEQUENCE</scope>
    <source>
        <strain evidence="1">28 12/20/2015</strain>
    </source>
</reference>
<protein>
    <submittedName>
        <fullName evidence="1">3092_t:CDS:1</fullName>
    </submittedName>
</protein>
<comment type="caution">
    <text evidence="1">The sequence shown here is derived from an EMBL/GenBank/DDBJ whole genome shotgun (WGS) entry which is preliminary data.</text>
</comment>
<gene>
    <name evidence="1" type="ORF">SPELUC_LOCUS4232</name>
</gene>
<sequence length="54" mass="6200">LEIGKVYISKKSGGEETSFQLLHNTDFDTNDKLSIISIVPLSNNQKKYLYMKIH</sequence>
<keyword evidence="2" id="KW-1185">Reference proteome</keyword>
<organism evidence="1 2">
    <name type="scientific">Cetraspora pellucida</name>
    <dbReference type="NCBI Taxonomy" id="1433469"/>
    <lineage>
        <taxon>Eukaryota</taxon>
        <taxon>Fungi</taxon>
        <taxon>Fungi incertae sedis</taxon>
        <taxon>Mucoromycota</taxon>
        <taxon>Glomeromycotina</taxon>
        <taxon>Glomeromycetes</taxon>
        <taxon>Diversisporales</taxon>
        <taxon>Gigasporaceae</taxon>
        <taxon>Cetraspora</taxon>
    </lineage>
</organism>